<evidence type="ECO:0000313" key="1">
    <source>
        <dbReference type="EMBL" id="KAG7480361.1"/>
    </source>
</evidence>
<sequence length="244" mass="27761">MRVRCAVQERTLIGSISYSDTFPLCGGESDLNASSVEDRAESASLQVCMMATSDCIAVTFQGVHNDTFYMSVAESEVDGDSFTISSRWFTYNLQCEDKKFLYLNHEGRLELQHLTSNEQSQLDCKFNIHLFNDNSLQERKGRAVMVYANKDGKKMVACCRSNNEVYAEAMDLPKKIEERQHKALFYMTMVVSNKYMFESTLYPSKFLGFEPDKRNSSLKAVVLLEKGHRGVDEKAEVTLTKKVI</sequence>
<accession>A0AAV6PZK9</accession>
<name>A0AAV6PZK9_SOLSE</name>
<protein>
    <submittedName>
        <fullName evidence="1">Interleukin-18 isoform X1</fullName>
    </submittedName>
</protein>
<dbReference type="CDD" id="cd23298">
    <property type="entry name" value="beta-trefoil_IL18"/>
    <property type="match status" value="1"/>
</dbReference>
<organism evidence="1 2">
    <name type="scientific">Solea senegalensis</name>
    <name type="common">Senegalese sole</name>
    <dbReference type="NCBI Taxonomy" id="28829"/>
    <lineage>
        <taxon>Eukaryota</taxon>
        <taxon>Metazoa</taxon>
        <taxon>Chordata</taxon>
        <taxon>Craniata</taxon>
        <taxon>Vertebrata</taxon>
        <taxon>Euteleostomi</taxon>
        <taxon>Actinopterygii</taxon>
        <taxon>Neopterygii</taxon>
        <taxon>Teleostei</taxon>
        <taxon>Neoteleostei</taxon>
        <taxon>Acanthomorphata</taxon>
        <taxon>Carangaria</taxon>
        <taxon>Pleuronectiformes</taxon>
        <taxon>Pleuronectoidei</taxon>
        <taxon>Soleidae</taxon>
        <taxon>Solea</taxon>
    </lineage>
</organism>
<keyword evidence="2" id="KW-1185">Reference proteome</keyword>
<dbReference type="EMBL" id="JAGKHQ010000020">
    <property type="protein sequence ID" value="KAG7480361.1"/>
    <property type="molecule type" value="Genomic_DNA"/>
</dbReference>
<evidence type="ECO:0000313" key="2">
    <source>
        <dbReference type="Proteomes" id="UP000693946"/>
    </source>
</evidence>
<gene>
    <name evidence="1" type="ORF">JOB18_049408</name>
</gene>
<dbReference type="Proteomes" id="UP000693946">
    <property type="component" value="Linkage Group LG8"/>
</dbReference>
<comment type="caution">
    <text evidence="1">The sequence shown here is derived from an EMBL/GenBank/DDBJ whole genome shotgun (WGS) entry which is preliminary data.</text>
</comment>
<reference evidence="1 2" key="1">
    <citation type="journal article" date="2021" name="Sci. Rep.">
        <title>Chromosome anchoring in Senegalese sole (Solea senegalensis) reveals sex-associated markers and genome rearrangements in flatfish.</title>
        <authorList>
            <person name="Guerrero-Cozar I."/>
            <person name="Gomez-Garrido J."/>
            <person name="Berbel C."/>
            <person name="Martinez-Blanch J.F."/>
            <person name="Alioto T."/>
            <person name="Claros M.G."/>
            <person name="Gagnaire P.A."/>
            <person name="Manchado M."/>
        </authorList>
    </citation>
    <scope>NUCLEOTIDE SEQUENCE [LARGE SCALE GENOMIC DNA]</scope>
    <source>
        <strain evidence="1">Sse05_10M</strain>
    </source>
</reference>
<proteinExistence type="predicted"/>
<dbReference type="AlphaFoldDB" id="A0AAV6PZK9"/>